<evidence type="ECO:0000256" key="2">
    <source>
        <dbReference type="ARBA" id="ARBA00023015"/>
    </source>
</evidence>
<keyword evidence="2" id="KW-0805">Transcription regulation</keyword>
<keyword evidence="3" id="KW-0238">DNA-binding</keyword>
<evidence type="ECO:0000259" key="6">
    <source>
        <dbReference type="PROSITE" id="PS50931"/>
    </source>
</evidence>
<feature type="region of interest" description="Disordered" evidence="5">
    <location>
        <begin position="32"/>
        <end position="63"/>
    </location>
</feature>
<accession>A0ABY6BF72</accession>
<reference evidence="7" key="1">
    <citation type="submission" date="2022-09" db="EMBL/GenBank/DDBJ databases">
        <title>Tahibacter sp. nov., isolated from a fresh water.</title>
        <authorList>
            <person name="Baek J.H."/>
            <person name="Lee J.K."/>
            <person name="Kim J.M."/>
            <person name="Jeon C.O."/>
        </authorList>
    </citation>
    <scope>NUCLEOTIDE SEQUENCE</scope>
    <source>
        <strain evidence="7">W38</strain>
    </source>
</reference>
<name>A0ABY6BF72_9GAMM</name>
<feature type="compositionally biased region" description="Basic and acidic residues" evidence="5">
    <location>
        <begin position="32"/>
        <end position="42"/>
    </location>
</feature>
<dbReference type="InterPro" id="IPR005119">
    <property type="entry name" value="LysR_subst-bd"/>
</dbReference>
<dbReference type="InterPro" id="IPR036390">
    <property type="entry name" value="WH_DNA-bd_sf"/>
</dbReference>
<gene>
    <name evidence="7" type="ORF">N4264_02365</name>
</gene>
<evidence type="ECO:0000256" key="5">
    <source>
        <dbReference type="SAM" id="MobiDB-lite"/>
    </source>
</evidence>
<dbReference type="PANTHER" id="PTHR30419">
    <property type="entry name" value="HTH-TYPE TRANSCRIPTIONAL REGULATOR YBHD"/>
    <property type="match status" value="1"/>
</dbReference>
<evidence type="ECO:0000256" key="1">
    <source>
        <dbReference type="ARBA" id="ARBA00009437"/>
    </source>
</evidence>
<organism evidence="7 8">
    <name type="scientific">Tahibacter amnicola</name>
    <dbReference type="NCBI Taxonomy" id="2976241"/>
    <lineage>
        <taxon>Bacteria</taxon>
        <taxon>Pseudomonadati</taxon>
        <taxon>Pseudomonadota</taxon>
        <taxon>Gammaproteobacteria</taxon>
        <taxon>Lysobacterales</taxon>
        <taxon>Rhodanobacteraceae</taxon>
        <taxon>Tahibacter</taxon>
    </lineage>
</organism>
<feature type="domain" description="HTH lysR-type" evidence="6">
    <location>
        <begin position="76"/>
        <end position="133"/>
    </location>
</feature>
<dbReference type="EMBL" id="CP104694">
    <property type="protein sequence ID" value="UXI68519.1"/>
    <property type="molecule type" value="Genomic_DNA"/>
</dbReference>
<dbReference type="InterPro" id="IPR036388">
    <property type="entry name" value="WH-like_DNA-bd_sf"/>
</dbReference>
<keyword evidence="4" id="KW-0804">Transcription</keyword>
<evidence type="ECO:0000313" key="7">
    <source>
        <dbReference type="EMBL" id="UXI68519.1"/>
    </source>
</evidence>
<dbReference type="Pfam" id="PF03466">
    <property type="entry name" value="LysR_substrate"/>
    <property type="match status" value="1"/>
</dbReference>
<evidence type="ECO:0000256" key="3">
    <source>
        <dbReference type="ARBA" id="ARBA00023125"/>
    </source>
</evidence>
<dbReference type="PRINTS" id="PR00039">
    <property type="entry name" value="HTHLYSR"/>
</dbReference>
<dbReference type="RefSeq" id="WP_261695478.1">
    <property type="nucleotide sequence ID" value="NZ_CP104694.1"/>
</dbReference>
<evidence type="ECO:0000256" key="4">
    <source>
        <dbReference type="ARBA" id="ARBA00023163"/>
    </source>
</evidence>
<sequence length="382" mass="43306">MRAAQHLTKQTFQCIYLTTLNQRQVVETEAMSNERLKSEGAARSKKVQGAGTRTRRKTKARAEAAETTPRFYYKGNRLKQLRAFCHVVKFGTLARAGEALFLSQPSISLQLSALEKELGVRLLERARPRFVLTRQGQMLYELARPLVEGLESLDQQFRSQLQGLDAGEVTIAAGSSTIQYLLPSLVQAFREQHPHVRLQLFNVTGKDGLALLRQDQVDFAVGSMLDVPHDLSYEPVQWFDPMLILPREHPLAGKPEIHLEDLSPYGLILPPQRLTTYRLVDLVFQQRRVPYRVAIEVGGWEVIKQYVAMGLGISIVTGICITGDDRQKLEVRNLRQYFPQRSYGVVMRKGKYLSTQARAFIDLIRPGLFGRGGYDEVGHSER</sequence>
<dbReference type="Gene3D" id="1.10.10.10">
    <property type="entry name" value="Winged helix-like DNA-binding domain superfamily/Winged helix DNA-binding domain"/>
    <property type="match status" value="1"/>
</dbReference>
<dbReference type="SUPFAM" id="SSF46785">
    <property type="entry name" value="Winged helix' DNA-binding domain"/>
    <property type="match status" value="1"/>
</dbReference>
<protein>
    <submittedName>
        <fullName evidence="7">LysR family transcriptional regulator</fullName>
    </submittedName>
</protein>
<dbReference type="CDD" id="cd05466">
    <property type="entry name" value="PBP2_LTTR_substrate"/>
    <property type="match status" value="1"/>
</dbReference>
<evidence type="ECO:0000313" key="8">
    <source>
        <dbReference type="Proteomes" id="UP001064632"/>
    </source>
</evidence>
<dbReference type="Proteomes" id="UP001064632">
    <property type="component" value="Chromosome"/>
</dbReference>
<comment type="similarity">
    <text evidence="1">Belongs to the LysR transcriptional regulatory family.</text>
</comment>
<dbReference type="Pfam" id="PF00126">
    <property type="entry name" value="HTH_1"/>
    <property type="match status" value="1"/>
</dbReference>
<proteinExistence type="inferred from homology"/>
<dbReference type="PROSITE" id="PS50931">
    <property type="entry name" value="HTH_LYSR"/>
    <property type="match status" value="1"/>
</dbReference>
<dbReference type="SUPFAM" id="SSF53850">
    <property type="entry name" value="Periplasmic binding protein-like II"/>
    <property type="match status" value="1"/>
</dbReference>
<keyword evidence="8" id="KW-1185">Reference proteome</keyword>
<dbReference type="Gene3D" id="3.40.190.290">
    <property type="match status" value="1"/>
</dbReference>
<dbReference type="InterPro" id="IPR000847">
    <property type="entry name" value="LysR_HTH_N"/>
</dbReference>
<dbReference type="PANTHER" id="PTHR30419:SF8">
    <property type="entry name" value="NITROGEN ASSIMILATION TRANSCRIPTIONAL ACTIVATOR-RELATED"/>
    <property type="match status" value="1"/>
</dbReference>
<dbReference type="InterPro" id="IPR050950">
    <property type="entry name" value="HTH-type_LysR_regulators"/>
</dbReference>